<keyword evidence="3" id="KW-1185">Reference proteome</keyword>
<accession>A0ABU2D311</accession>
<proteinExistence type="predicted"/>
<evidence type="ECO:0000313" key="2">
    <source>
        <dbReference type="EMBL" id="MDR7666367.1"/>
    </source>
</evidence>
<dbReference type="InterPro" id="IPR033399">
    <property type="entry name" value="TP_0789-like"/>
</dbReference>
<reference evidence="3" key="1">
    <citation type="submission" date="2023-07" db="EMBL/GenBank/DDBJ databases">
        <title>Whole-genome sequencing of a new Methanosarcina sp. Z-7115.</title>
        <authorList>
            <person name="Zhilina T.N."/>
            <person name="Merkel A.Y."/>
        </authorList>
    </citation>
    <scope>NUCLEOTIDE SEQUENCE [LARGE SCALE GENOMIC DNA]</scope>
    <source>
        <strain evidence="3">Z-7115</strain>
    </source>
</reference>
<evidence type="ECO:0000259" key="1">
    <source>
        <dbReference type="Pfam" id="PF17131"/>
    </source>
</evidence>
<keyword evidence="2" id="KW-0449">Lipoprotein</keyword>
<dbReference type="SUPFAM" id="SSF89392">
    <property type="entry name" value="Prokaryotic lipoproteins and lipoprotein localization factors"/>
    <property type="match status" value="1"/>
</dbReference>
<protein>
    <submittedName>
        <fullName evidence="2">Outer membrane lipoprotein carrier protein LolA</fullName>
    </submittedName>
</protein>
<dbReference type="InterPro" id="IPR029046">
    <property type="entry name" value="LolA/LolB/LppX"/>
</dbReference>
<comment type="caution">
    <text evidence="2">The sequence shown here is derived from an EMBL/GenBank/DDBJ whole genome shotgun (WGS) entry which is preliminary data.</text>
</comment>
<dbReference type="PANTHER" id="PTHR37507:SF2">
    <property type="entry name" value="SPORULATION PROTEIN YDCC"/>
    <property type="match status" value="1"/>
</dbReference>
<name>A0ABU2D311_9EURY</name>
<dbReference type="PANTHER" id="PTHR37507">
    <property type="entry name" value="SPORULATION PROTEIN YDCC"/>
    <property type="match status" value="1"/>
</dbReference>
<dbReference type="CDD" id="cd16329">
    <property type="entry name" value="LolA_like"/>
    <property type="match status" value="1"/>
</dbReference>
<dbReference type="Gene3D" id="2.50.20.10">
    <property type="entry name" value="Lipoprotein localisation LolA/LolB/LppX"/>
    <property type="match status" value="1"/>
</dbReference>
<dbReference type="EMBL" id="JAVKPK010000047">
    <property type="protein sequence ID" value="MDR7666367.1"/>
    <property type="molecule type" value="Genomic_DNA"/>
</dbReference>
<evidence type="ECO:0000313" key="3">
    <source>
        <dbReference type="Proteomes" id="UP001246244"/>
    </source>
</evidence>
<dbReference type="InterPro" id="IPR052944">
    <property type="entry name" value="Sporulation_related"/>
</dbReference>
<organism evidence="2 3">
    <name type="scientific">Methanosarcina baikalica</name>
    <dbReference type="NCBI Taxonomy" id="3073890"/>
    <lineage>
        <taxon>Archaea</taxon>
        <taxon>Methanobacteriati</taxon>
        <taxon>Methanobacteriota</taxon>
        <taxon>Stenosarchaea group</taxon>
        <taxon>Methanomicrobia</taxon>
        <taxon>Methanosarcinales</taxon>
        <taxon>Methanosarcinaceae</taxon>
        <taxon>Methanosarcina</taxon>
    </lineage>
</organism>
<sequence>MITTKKFRSIFVLTFIVVILYASGCTEKNLSAEEITSHILDKENSTQDFSHTMHTTSYIGEKTEEIEYKTMFKKPNMFKSISTKIGEQNQTVSVSDGKFLWIYIPDTNMVTKITLSKVPESTRNDYVNIIEEFLNDTNITLLGVENIDGRTTYLLETTPKETDGDNKLTYKTKIWVDQETWMPLKSEIYNGTGNLTMKLEIRDLKVNTGIPDSEFKFEVPKGAKILDVGETNPKQLL</sequence>
<dbReference type="Pfam" id="PF17131">
    <property type="entry name" value="LolA_like"/>
    <property type="match status" value="1"/>
</dbReference>
<gene>
    <name evidence="2" type="ORF">RG963_11360</name>
</gene>
<dbReference type="RefSeq" id="WP_310576395.1">
    <property type="nucleotide sequence ID" value="NZ_JAVKPK010000047.1"/>
</dbReference>
<feature type="domain" description="Uncharacterized protein TP-0789" evidence="1">
    <location>
        <begin position="95"/>
        <end position="209"/>
    </location>
</feature>
<dbReference type="Proteomes" id="UP001246244">
    <property type="component" value="Unassembled WGS sequence"/>
</dbReference>